<evidence type="ECO:0000313" key="4">
    <source>
        <dbReference type="Proteomes" id="UP000533641"/>
    </source>
</evidence>
<comment type="caution">
    <text evidence="3">The sequence shown here is derived from an EMBL/GenBank/DDBJ whole genome shotgun (WGS) entry which is preliminary data.</text>
</comment>
<keyword evidence="2" id="KW-0472">Membrane</keyword>
<feature type="region of interest" description="Disordered" evidence="1">
    <location>
        <begin position="68"/>
        <end position="87"/>
    </location>
</feature>
<accession>A0A7W6RHM7</accession>
<feature type="compositionally biased region" description="Basic residues" evidence="1">
    <location>
        <begin position="76"/>
        <end position="87"/>
    </location>
</feature>
<keyword evidence="2" id="KW-0812">Transmembrane</keyword>
<dbReference type="EMBL" id="JACIGM010000001">
    <property type="protein sequence ID" value="MBB4272620.1"/>
    <property type="molecule type" value="Genomic_DNA"/>
</dbReference>
<gene>
    <name evidence="3" type="ORF">GGE12_000362</name>
</gene>
<proteinExistence type="predicted"/>
<evidence type="ECO:0000256" key="2">
    <source>
        <dbReference type="SAM" id="Phobius"/>
    </source>
</evidence>
<evidence type="ECO:0000256" key="1">
    <source>
        <dbReference type="SAM" id="MobiDB-lite"/>
    </source>
</evidence>
<protein>
    <submittedName>
        <fullName evidence="3">Uncharacterized protein</fullName>
    </submittedName>
</protein>
<sequence>MLLTWILSAGIVVTTLMTATYAIGGPPPLAVASFVPINPMARAYDLLFIAVLAFILVAAEATASKPISASRNGRTGWRRRRERAPYGKRVRQEVAPLHSSGRPYRIACSFSSKRCICALSGVA</sequence>
<reference evidence="3 4" key="1">
    <citation type="submission" date="2020-08" db="EMBL/GenBank/DDBJ databases">
        <title>Genomic Encyclopedia of Type Strains, Phase IV (KMG-V): Genome sequencing to study the core and pangenomes of soil and plant-associated prokaryotes.</title>
        <authorList>
            <person name="Whitman W."/>
        </authorList>
    </citation>
    <scope>NUCLEOTIDE SEQUENCE [LARGE SCALE GENOMIC DNA]</scope>
    <source>
        <strain evidence="3 4">SEMIA 402</strain>
    </source>
</reference>
<evidence type="ECO:0000313" key="3">
    <source>
        <dbReference type="EMBL" id="MBB4272620.1"/>
    </source>
</evidence>
<organism evidence="3 4">
    <name type="scientific">Rhizobium mongolense</name>
    <dbReference type="NCBI Taxonomy" id="57676"/>
    <lineage>
        <taxon>Bacteria</taxon>
        <taxon>Pseudomonadati</taxon>
        <taxon>Pseudomonadota</taxon>
        <taxon>Alphaproteobacteria</taxon>
        <taxon>Hyphomicrobiales</taxon>
        <taxon>Rhizobiaceae</taxon>
        <taxon>Rhizobium/Agrobacterium group</taxon>
        <taxon>Rhizobium</taxon>
    </lineage>
</organism>
<name>A0A7W6RHM7_9HYPH</name>
<keyword evidence="2" id="KW-1133">Transmembrane helix</keyword>
<dbReference type="AlphaFoldDB" id="A0A7W6RHM7"/>
<feature type="transmembrane region" description="Helical" evidence="2">
    <location>
        <begin position="46"/>
        <end position="64"/>
    </location>
</feature>
<dbReference type="Proteomes" id="UP000533641">
    <property type="component" value="Unassembled WGS sequence"/>
</dbReference>